<sequence length="319" mass="33159">MQKWWILVAAVVMLFSVTVVDTQSAEAATGSQVVSEGKKLQGTSYQWGGRTPSTGFDCSGFVRYAYGQAGIDLPFGTANQVNEGSFVSRSNLQPGDIVFFSGTYRSGVSHNGIYVGDNQFIHASASQGVTITSMNNSYWAPKYHSARRVASSGGQEVVASTSDSTPSSQESTSSSSSSASSSSADSATVVNTSRVNVRDGGSLSASVIGGINGGTTVEVIEEYNYWAKVSTGSTEGFVSLNFLDLDSSGGSTSASVSSGDAEVINTSNVNVRSGASLSDSVVGNISGGTDVEVIEEHNYWAKVSDGSTEGYVSLRFLDN</sequence>
<dbReference type="GO" id="GO:0006508">
    <property type="term" value="P:proteolysis"/>
    <property type="evidence" value="ECO:0007669"/>
    <property type="project" value="UniProtKB-KW"/>
</dbReference>
<evidence type="ECO:0000256" key="3">
    <source>
        <dbReference type="ARBA" id="ARBA00022801"/>
    </source>
</evidence>
<reference evidence="9 10" key="1">
    <citation type="submission" date="2018-03" db="EMBL/GenBank/DDBJ databases">
        <title>Alkalicoccus saliphilus sp. nov., isolated from a mineral pool.</title>
        <authorList>
            <person name="Zhao B."/>
        </authorList>
    </citation>
    <scope>NUCLEOTIDE SEQUENCE [LARGE SCALE GENOMIC DNA]</scope>
    <source>
        <strain evidence="9 10">6AG</strain>
    </source>
</reference>
<keyword evidence="6" id="KW-0732">Signal</keyword>
<dbReference type="InterPro" id="IPR051202">
    <property type="entry name" value="Peptidase_C40"/>
</dbReference>
<dbReference type="SUPFAM" id="SSF54001">
    <property type="entry name" value="Cysteine proteinases"/>
    <property type="match status" value="1"/>
</dbReference>
<feature type="compositionally biased region" description="Low complexity" evidence="5">
    <location>
        <begin position="157"/>
        <end position="189"/>
    </location>
</feature>
<dbReference type="PANTHER" id="PTHR47053">
    <property type="entry name" value="MUREIN DD-ENDOPEPTIDASE MEPH-RELATED"/>
    <property type="match status" value="1"/>
</dbReference>
<dbReference type="Pfam" id="PF08239">
    <property type="entry name" value="SH3_3"/>
    <property type="match status" value="2"/>
</dbReference>
<feature type="domain" description="SH3b" evidence="7">
    <location>
        <begin position="184"/>
        <end position="247"/>
    </location>
</feature>
<dbReference type="Gene3D" id="2.30.30.40">
    <property type="entry name" value="SH3 Domains"/>
    <property type="match status" value="2"/>
</dbReference>
<evidence type="ECO:0000256" key="2">
    <source>
        <dbReference type="ARBA" id="ARBA00022670"/>
    </source>
</evidence>
<evidence type="ECO:0000256" key="4">
    <source>
        <dbReference type="ARBA" id="ARBA00022807"/>
    </source>
</evidence>
<name>A0A2T4U236_9BACI</name>
<feature type="signal peptide" evidence="6">
    <location>
        <begin position="1"/>
        <end position="21"/>
    </location>
</feature>
<keyword evidence="10" id="KW-1185">Reference proteome</keyword>
<dbReference type="EMBL" id="PZJJ01000049">
    <property type="protein sequence ID" value="PTL37468.1"/>
    <property type="molecule type" value="Genomic_DNA"/>
</dbReference>
<feature type="region of interest" description="Disordered" evidence="5">
    <location>
        <begin position="154"/>
        <end position="189"/>
    </location>
</feature>
<evidence type="ECO:0000313" key="9">
    <source>
        <dbReference type="EMBL" id="PTL37468.1"/>
    </source>
</evidence>
<dbReference type="RefSeq" id="WP_107586291.1">
    <property type="nucleotide sequence ID" value="NZ_PZJJ01000049.1"/>
</dbReference>
<proteinExistence type="inferred from homology"/>
<feature type="domain" description="NlpC/P60" evidence="8">
    <location>
        <begin position="27"/>
        <end position="150"/>
    </location>
</feature>
<evidence type="ECO:0000259" key="7">
    <source>
        <dbReference type="PROSITE" id="PS51781"/>
    </source>
</evidence>
<comment type="similarity">
    <text evidence="1">Belongs to the peptidase C40 family.</text>
</comment>
<dbReference type="SMART" id="SM00287">
    <property type="entry name" value="SH3b"/>
    <property type="match status" value="2"/>
</dbReference>
<dbReference type="Pfam" id="PF00877">
    <property type="entry name" value="NLPC_P60"/>
    <property type="match status" value="1"/>
</dbReference>
<keyword evidence="3" id="KW-0378">Hydrolase</keyword>
<organism evidence="9 10">
    <name type="scientific">Alkalicoccus saliphilus</name>
    <dbReference type="NCBI Taxonomy" id="200989"/>
    <lineage>
        <taxon>Bacteria</taxon>
        <taxon>Bacillati</taxon>
        <taxon>Bacillota</taxon>
        <taxon>Bacilli</taxon>
        <taxon>Bacillales</taxon>
        <taxon>Bacillaceae</taxon>
        <taxon>Alkalicoccus</taxon>
    </lineage>
</organism>
<keyword evidence="2" id="KW-0645">Protease</keyword>
<dbReference type="InterPro" id="IPR000064">
    <property type="entry name" value="NLP_P60_dom"/>
</dbReference>
<feature type="domain" description="SH3b" evidence="7">
    <location>
        <begin position="251"/>
        <end position="319"/>
    </location>
</feature>
<dbReference type="GO" id="GO:0008234">
    <property type="term" value="F:cysteine-type peptidase activity"/>
    <property type="evidence" value="ECO:0007669"/>
    <property type="project" value="UniProtKB-KW"/>
</dbReference>
<feature type="chain" id="PRO_5038501837" evidence="6">
    <location>
        <begin position="22"/>
        <end position="319"/>
    </location>
</feature>
<evidence type="ECO:0000313" key="10">
    <source>
        <dbReference type="Proteomes" id="UP000240509"/>
    </source>
</evidence>
<evidence type="ECO:0000259" key="8">
    <source>
        <dbReference type="PROSITE" id="PS51935"/>
    </source>
</evidence>
<evidence type="ECO:0000256" key="1">
    <source>
        <dbReference type="ARBA" id="ARBA00007074"/>
    </source>
</evidence>
<protein>
    <submittedName>
        <fullName evidence="9">Uncharacterized protein</fullName>
    </submittedName>
</protein>
<evidence type="ECO:0000256" key="5">
    <source>
        <dbReference type="SAM" id="MobiDB-lite"/>
    </source>
</evidence>
<dbReference type="AlphaFoldDB" id="A0A2T4U236"/>
<dbReference type="InterPro" id="IPR003646">
    <property type="entry name" value="SH3-like_bac-type"/>
</dbReference>
<accession>A0A2T4U236</accession>
<dbReference type="PROSITE" id="PS51781">
    <property type="entry name" value="SH3B"/>
    <property type="match status" value="2"/>
</dbReference>
<dbReference type="OrthoDB" id="9813368at2"/>
<dbReference type="PANTHER" id="PTHR47053:SF1">
    <property type="entry name" value="MUREIN DD-ENDOPEPTIDASE MEPH-RELATED"/>
    <property type="match status" value="1"/>
</dbReference>
<dbReference type="PROSITE" id="PS51935">
    <property type="entry name" value="NLPC_P60"/>
    <property type="match status" value="1"/>
</dbReference>
<dbReference type="Gene3D" id="3.90.1720.10">
    <property type="entry name" value="endopeptidase domain like (from Nostoc punctiforme)"/>
    <property type="match status" value="1"/>
</dbReference>
<comment type="caution">
    <text evidence="9">The sequence shown here is derived from an EMBL/GenBank/DDBJ whole genome shotgun (WGS) entry which is preliminary data.</text>
</comment>
<gene>
    <name evidence="9" type="ORF">C6Y45_16325</name>
</gene>
<keyword evidence="4" id="KW-0788">Thiol protease</keyword>
<dbReference type="InterPro" id="IPR038765">
    <property type="entry name" value="Papain-like_cys_pep_sf"/>
</dbReference>
<dbReference type="Proteomes" id="UP000240509">
    <property type="component" value="Unassembled WGS sequence"/>
</dbReference>
<evidence type="ECO:0000256" key="6">
    <source>
        <dbReference type="SAM" id="SignalP"/>
    </source>
</evidence>